<dbReference type="PANTHER" id="PTHR10192">
    <property type="entry name" value="MOLYBDOPTERIN BIOSYNTHESIS PROTEIN"/>
    <property type="match status" value="1"/>
</dbReference>
<dbReference type="RefSeq" id="WP_344717748.1">
    <property type="nucleotide sequence ID" value="NZ_BAAAYG010000002.1"/>
</dbReference>
<dbReference type="SUPFAM" id="SSF63882">
    <property type="entry name" value="MoeA N-terminal region -like"/>
    <property type="match status" value="1"/>
</dbReference>
<dbReference type="InterPro" id="IPR005110">
    <property type="entry name" value="MoeA_linker/N"/>
</dbReference>
<keyword evidence="10" id="KW-1185">Reference proteome</keyword>
<dbReference type="InterPro" id="IPR001453">
    <property type="entry name" value="MoaB/Mog_dom"/>
</dbReference>
<dbReference type="Gene3D" id="3.40.980.10">
    <property type="entry name" value="MoaB/Mog-like domain"/>
    <property type="match status" value="1"/>
</dbReference>
<evidence type="ECO:0000259" key="8">
    <source>
        <dbReference type="SMART" id="SM00852"/>
    </source>
</evidence>
<dbReference type="NCBIfam" id="NF045515">
    <property type="entry name" value="Glp_gephyrin"/>
    <property type="match status" value="1"/>
</dbReference>
<comment type="catalytic activity">
    <reaction evidence="6">
        <text>adenylyl-molybdopterin + molybdate = Mo-molybdopterin + AMP + H(+)</text>
        <dbReference type="Rhea" id="RHEA:35047"/>
        <dbReference type="ChEBI" id="CHEBI:15378"/>
        <dbReference type="ChEBI" id="CHEBI:36264"/>
        <dbReference type="ChEBI" id="CHEBI:62727"/>
        <dbReference type="ChEBI" id="CHEBI:71302"/>
        <dbReference type="ChEBI" id="CHEBI:456215"/>
        <dbReference type="EC" id="2.10.1.1"/>
    </reaction>
</comment>
<keyword evidence="7" id="KW-0479">Metal-binding</keyword>
<gene>
    <name evidence="9" type="ORF">GCM10020260_04770</name>
</gene>
<keyword evidence="7" id="KW-0460">Magnesium</keyword>
<sequence length="456" mass="46047">MTQTTGRRSVEEHHALIGEALQAATATRAVECVAVGEAEAVGRVVAAEVTAPGPLPRHDDSQMDGYAVRAADVAAARAEDDGDDLVRLPCDGVVPAGSSPAPLPPGTCRAIMTGAVVPDGADLVLPVEKTVAGAFVGAAQLHAAVGQDVVFIGLTPQDVAVGRFIRRAGDDVAAGETVLSVGQVLTPARLGLAAACGAPQVQVFARLRALVLTAGDELRAPGEELAPGQIHDANAPLTAAWLREAGCAVTIAAASTDDAARFAAALDAQLAATSPQLVVTSGGISAGAFEVVREVLSGRGVRFGPVAQQPGGPQGVGVLPGGPGRSDVAVVCLPGNPVSTAVSLETLLREPLAAVDPACPAPRRIRARLRQRCSSPSGLRQHRRVRLAAAPDETGVVDVELVGGPGSHLLGHLARAEALLQLTEDDVDVPAGAVREALLLPGTAAPDPPAGRTAPR</sequence>
<keyword evidence="5 7" id="KW-0501">Molybdenum cofactor biosynthesis</keyword>
<comment type="cofactor">
    <cofactor evidence="7">
        <name>Mg(2+)</name>
        <dbReference type="ChEBI" id="CHEBI:18420"/>
    </cofactor>
</comment>
<dbReference type="PANTHER" id="PTHR10192:SF5">
    <property type="entry name" value="GEPHYRIN"/>
    <property type="match status" value="1"/>
</dbReference>
<dbReference type="Gene3D" id="2.40.340.10">
    <property type="entry name" value="MoeA, C-terminal, domain IV"/>
    <property type="match status" value="1"/>
</dbReference>
<dbReference type="SMART" id="SM00852">
    <property type="entry name" value="MoCF_biosynth"/>
    <property type="match status" value="1"/>
</dbReference>
<evidence type="ECO:0000256" key="3">
    <source>
        <dbReference type="ARBA" id="ARBA00010763"/>
    </source>
</evidence>
<dbReference type="Gene3D" id="2.170.190.11">
    <property type="entry name" value="Molybdopterin biosynthesis moea protein, domain 3"/>
    <property type="match status" value="1"/>
</dbReference>
<dbReference type="SUPFAM" id="SSF53218">
    <property type="entry name" value="Molybdenum cofactor biosynthesis proteins"/>
    <property type="match status" value="1"/>
</dbReference>
<keyword evidence="4 7" id="KW-0500">Molybdenum</keyword>
<dbReference type="InterPro" id="IPR036688">
    <property type="entry name" value="MoeA_C_domain_IV_sf"/>
</dbReference>
<feature type="domain" description="MoaB/Mog" evidence="8">
    <location>
        <begin position="210"/>
        <end position="354"/>
    </location>
</feature>
<dbReference type="SUPFAM" id="SSF63867">
    <property type="entry name" value="MoeA C-terminal domain-like"/>
    <property type="match status" value="1"/>
</dbReference>
<comment type="function">
    <text evidence="1 7">Catalyzes the insertion of molybdate into adenylated molybdopterin with the concomitant release of AMP.</text>
</comment>
<dbReference type="EMBL" id="BAAAYG010000002">
    <property type="protein sequence ID" value="GAA3280451.1"/>
    <property type="molecule type" value="Genomic_DNA"/>
</dbReference>
<dbReference type="InterPro" id="IPR036135">
    <property type="entry name" value="MoeA_linker/N_sf"/>
</dbReference>
<organism evidence="9 10">
    <name type="scientific">Nesterenkonia halobia</name>
    <dbReference type="NCBI Taxonomy" id="37922"/>
    <lineage>
        <taxon>Bacteria</taxon>
        <taxon>Bacillati</taxon>
        <taxon>Actinomycetota</taxon>
        <taxon>Actinomycetes</taxon>
        <taxon>Micrococcales</taxon>
        <taxon>Micrococcaceae</taxon>
        <taxon>Nesterenkonia</taxon>
    </lineage>
</organism>
<protein>
    <recommendedName>
        <fullName evidence="7">Molybdopterin molybdenumtransferase</fullName>
        <ecNumber evidence="7">2.10.1.1</ecNumber>
    </recommendedName>
</protein>
<dbReference type="InterPro" id="IPR036425">
    <property type="entry name" value="MoaB/Mog-like_dom_sf"/>
</dbReference>
<comment type="caution">
    <text evidence="9">The sequence shown here is derived from an EMBL/GenBank/DDBJ whole genome shotgun (WGS) entry which is preliminary data.</text>
</comment>
<dbReference type="Proteomes" id="UP001501736">
    <property type="component" value="Unassembled WGS sequence"/>
</dbReference>
<name>A0ABP6R9I6_9MICC</name>
<evidence type="ECO:0000313" key="9">
    <source>
        <dbReference type="EMBL" id="GAA3280451.1"/>
    </source>
</evidence>
<dbReference type="Pfam" id="PF00994">
    <property type="entry name" value="MoCF_biosynth"/>
    <property type="match status" value="1"/>
</dbReference>
<evidence type="ECO:0000256" key="5">
    <source>
        <dbReference type="ARBA" id="ARBA00023150"/>
    </source>
</evidence>
<evidence type="ECO:0000256" key="6">
    <source>
        <dbReference type="ARBA" id="ARBA00047317"/>
    </source>
</evidence>
<dbReference type="Pfam" id="PF03454">
    <property type="entry name" value="MoeA_C"/>
    <property type="match status" value="1"/>
</dbReference>
<evidence type="ECO:0000313" key="10">
    <source>
        <dbReference type="Proteomes" id="UP001501736"/>
    </source>
</evidence>
<dbReference type="CDD" id="cd00887">
    <property type="entry name" value="MoeA"/>
    <property type="match status" value="1"/>
</dbReference>
<proteinExistence type="inferred from homology"/>
<evidence type="ECO:0000256" key="2">
    <source>
        <dbReference type="ARBA" id="ARBA00005046"/>
    </source>
</evidence>
<comment type="pathway">
    <text evidence="2 7">Cofactor biosynthesis; molybdopterin biosynthesis.</text>
</comment>
<evidence type="ECO:0000256" key="4">
    <source>
        <dbReference type="ARBA" id="ARBA00022505"/>
    </source>
</evidence>
<dbReference type="Pfam" id="PF03453">
    <property type="entry name" value="MoeA_N"/>
    <property type="match status" value="1"/>
</dbReference>
<accession>A0ABP6R9I6</accession>
<dbReference type="InterPro" id="IPR005111">
    <property type="entry name" value="MoeA_C_domain_IV"/>
</dbReference>
<reference evidence="10" key="1">
    <citation type="journal article" date="2019" name="Int. J. Syst. Evol. Microbiol.">
        <title>The Global Catalogue of Microorganisms (GCM) 10K type strain sequencing project: providing services to taxonomists for standard genome sequencing and annotation.</title>
        <authorList>
            <consortium name="The Broad Institute Genomics Platform"/>
            <consortium name="The Broad Institute Genome Sequencing Center for Infectious Disease"/>
            <person name="Wu L."/>
            <person name="Ma J."/>
        </authorList>
    </citation>
    <scope>NUCLEOTIDE SEQUENCE [LARGE SCALE GENOMIC DNA]</scope>
    <source>
        <strain evidence="10">JCM 11483</strain>
    </source>
</reference>
<comment type="similarity">
    <text evidence="3 7">Belongs to the MoeA family.</text>
</comment>
<evidence type="ECO:0000256" key="7">
    <source>
        <dbReference type="RuleBase" id="RU365090"/>
    </source>
</evidence>
<evidence type="ECO:0000256" key="1">
    <source>
        <dbReference type="ARBA" id="ARBA00002901"/>
    </source>
</evidence>
<keyword evidence="7" id="KW-0808">Transferase</keyword>
<dbReference type="InterPro" id="IPR038987">
    <property type="entry name" value="MoeA-like"/>
</dbReference>
<dbReference type="Gene3D" id="3.90.105.10">
    <property type="entry name" value="Molybdopterin biosynthesis moea protein, domain 2"/>
    <property type="match status" value="1"/>
</dbReference>
<dbReference type="EC" id="2.10.1.1" evidence="7"/>